<feature type="domain" description="SEP" evidence="4">
    <location>
        <begin position="133"/>
        <end position="198"/>
    </location>
</feature>
<name>A0A0M3JRR8_ANISI</name>
<feature type="region of interest" description="Disordered" evidence="2">
    <location>
        <begin position="223"/>
        <end position="261"/>
    </location>
</feature>
<dbReference type="GO" id="GO:0005634">
    <property type="term" value="C:nucleus"/>
    <property type="evidence" value="ECO:0007669"/>
    <property type="project" value="TreeGrafter"/>
</dbReference>
<dbReference type="GO" id="GO:0000045">
    <property type="term" value="P:autophagosome assembly"/>
    <property type="evidence" value="ECO:0007669"/>
    <property type="project" value="TreeGrafter"/>
</dbReference>
<evidence type="ECO:0000256" key="1">
    <source>
        <dbReference type="ARBA" id="ARBA00007355"/>
    </source>
</evidence>
<dbReference type="FunFam" id="3.30.420.210:FF:000002">
    <property type="entry name" value="UBX domain-containing protein 1"/>
    <property type="match status" value="1"/>
</dbReference>
<dbReference type="SMART" id="SM00166">
    <property type="entry name" value="UBX"/>
    <property type="match status" value="1"/>
</dbReference>
<dbReference type="GO" id="GO:0043130">
    <property type="term" value="F:ubiquitin binding"/>
    <property type="evidence" value="ECO:0007669"/>
    <property type="project" value="TreeGrafter"/>
</dbReference>
<evidence type="ECO:0000256" key="2">
    <source>
        <dbReference type="SAM" id="MobiDB-lite"/>
    </source>
</evidence>
<feature type="compositionally biased region" description="Polar residues" evidence="2">
    <location>
        <begin position="244"/>
        <end position="261"/>
    </location>
</feature>
<dbReference type="InterPro" id="IPR007763">
    <property type="entry name" value="NDUFA12"/>
</dbReference>
<dbReference type="SUPFAM" id="SSF54236">
    <property type="entry name" value="Ubiquitin-like"/>
    <property type="match status" value="1"/>
</dbReference>
<sequence>LSELNKDKKSRARSRSSSASSNDEKHQQGFFVGGSEHSGQQVLGPSSSSRNSSHNDLISMLFESARSHGAEAVTPDESGAMSRHSNHAVKFKSAGYRLGDSHAPSESVLPSHPTPTDEQQQEQNLLVFFSFFQQEVILKMWENGFSIDDGPLRTFDDPESRSFLQSIMQGHIPVELVRQYPGRVIDLRMERKTEPYQEPKLKPFSGHGQRLGDIVPPIVGAGTLGQKLDSSETGHSSESVSETDPITTAQQSITLRDGEPTTQVQIRLPNGQRIIGRFNHTHTVEEVRSFIVAAVPEFAFQPFYMMTTFPSKVIEQERETLKDAGLLNSRIFRRMGLLELTGFDKVLKAFRIIKQIGGVRAAIRKRYLMDETRVGTLVGEDKFGHKYYENNEYYMPRNRWVEFPEYKWLEYDATQVPPEWHRWLHHMTDKTPIEDPPVERKWILTHEENLSIFDDKKFIPYSTTRAKITGWQPGTRTGKP</sequence>
<dbReference type="PANTHER" id="PTHR23333">
    <property type="entry name" value="UBX DOMAIN CONTAINING PROTEIN"/>
    <property type="match status" value="1"/>
</dbReference>
<dbReference type="Gene3D" id="3.10.20.90">
    <property type="entry name" value="Phosphatidylinositol 3-kinase Catalytic Subunit, Chain A, domain 1"/>
    <property type="match status" value="1"/>
</dbReference>
<feature type="domain" description="UBX" evidence="3">
    <location>
        <begin position="257"/>
        <end position="334"/>
    </location>
</feature>
<dbReference type="Pfam" id="PF00789">
    <property type="entry name" value="UBX"/>
    <property type="match status" value="1"/>
</dbReference>
<evidence type="ECO:0000313" key="5">
    <source>
        <dbReference type="WBParaSite" id="ASIM_0001061701-mRNA-1"/>
    </source>
</evidence>
<dbReference type="GO" id="GO:0007030">
    <property type="term" value="P:Golgi organization"/>
    <property type="evidence" value="ECO:0007669"/>
    <property type="project" value="TreeGrafter"/>
</dbReference>
<dbReference type="InterPro" id="IPR012989">
    <property type="entry name" value="SEP_domain"/>
</dbReference>
<feature type="region of interest" description="Disordered" evidence="2">
    <location>
        <begin position="100"/>
        <end position="120"/>
    </location>
</feature>
<evidence type="ECO:0000259" key="3">
    <source>
        <dbReference type="PROSITE" id="PS50033"/>
    </source>
</evidence>
<dbReference type="AlphaFoldDB" id="A0A0M3JRR8"/>
<dbReference type="CDD" id="cd01770">
    <property type="entry name" value="UBX_UBXN2"/>
    <property type="match status" value="1"/>
</dbReference>
<dbReference type="PANTHER" id="PTHR23333:SF20">
    <property type="entry name" value="NSFL1 COFACTOR P47"/>
    <property type="match status" value="1"/>
</dbReference>
<dbReference type="PROSITE" id="PS51399">
    <property type="entry name" value="SEP"/>
    <property type="match status" value="1"/>
</dbReference>
<reference evidence="5" key="1">
    <citation type="submission" date="2017-02" db="UniProtKB">
        <authorList>
            <consortium name="WormBaseParasite"/>
        </authorList>
    </citation>
    <scope>IDENTIFICATION</scope>
</reference>
<dbReference type="WBParaSite" id="ASIM_0001061701-mRNA-1">
    <property type="protein sequence ID" value="ASIM_0001061701-mRNA-1"/>
    <property type="gene ID" value="ASIM_0001061701"/>
</dbReference>
<dbReference type="GO" id="GO:0043161">
    <property type="term" value="P:proteasome-mediated ubiquitin-dependent protein catabolic process"/>
    <property type="evidence" value="ECO:0007669"/>
    <property type="project" value="TreeGrafter"/>
</dbReference>
<dbReference type="PROSITE" id="PS50033">
    <property type="entry name" value="UBX"/>
    <property type="match status" value="1"/>
</dbReference>
<proteinExistence type="inferred from homology"/>
<dbReference type="Pfam" id="PF08059">
    <property type="entry name" value="SEP"/>
    <property type="match status" value="1"/>
</dbReference>
<dbReference type="SMART" id="SM00553">
    <property type="entry name" value="SEP"/>
    <property type="match status" value="1"/>
</dbReference>
<feature type="region of interest" description="Disordered" evidence="2">
    <location>
        <begin position="1"/>
        <end position="55"/>
    </location>
</feature>
<dbReference type="InterPro" id="IPR029071">
    <property type="entry name" value="Ubiquitin-like_domsf"/>
</dbReference>
<protein>
    <submittedName>
        <fullName evidence="5">UBX domain-containing protein</fullName>
    </submittedName>
</protein>
<dbReference type="GO" id="GO:0045271">
    <property type="term" value="C:respiratory chain complex I"/>
    <property type="evidence" value="ECO:0007669"/>
    <property type="project" value="InterPro"/>
</dbReference>
<dbReference type="SUPFAM" id="SSF102848">
    <property type="entry name" value="NSFL1 (p97 ATPase) cofactor p47, SEP domain"/>
    <property type="match status" value="1"/>
</dbReference>
<dbReference type="GO" id="GO:0061025">
    <property type="term" value="P:membrane fusion"/>
    <property type="evidence" value="ECO:0007669"/>
    <property type="project" value="TreeGrafter"/>
</dbReference>
<dbReference type="InterPro" id="IPR001012">
    <property type="entry name" value="UBX_dom"/>
</dbReference>
<dbReference type="GO" id="GO:0031468">
    <property type="term" value="P:nuclear membrane reassembly"/>
    <property type="evidence" value="ECO:0007669"/>
    <property type="project" value="TreeGrafter"/>
</dbReference>
<dbReference type="Gene3D" id="3.30.420.210">
    <property type="entry name" value="SEP domain"/>
    <property type="match status" value="1"/>
</dbReference>
<dbReference type="GO" id="GO:0005829">
    <property type="term" value="C:cytosol"/>
    <property type="evidence" value="ECO:0007669"/>
    <property type="project" value="TreeGrafter"/>
</dbReference>
<comment type="similarity">
    <text evidence="1">Belongs to the complex I NDUFA12 subunit family.</text>
</comment>
<accession>A0A0M3JRR8</accession>
<dbReference type="Pfam" id="PF05071">
    <property type="entry name" value="NDUFA12"/>
    <property type="match status" value="1"/>
</dbReference>
<evidence type="ECO:0000259" key="4">
    <source>
        <dbReference type="PROSITE" id="PS51399"/>
    </source>
</evidence>
<organism evidence="5">
    <name type="scientific">Anisakis simplex</name>
    <name type="common">Herring worm</name>
    <dbReference type="NCBI Taxonomy" id="6269"/>
    <lineage>
        <taxon>Eukaryota</taxon>
        <taxon>Metazoa</taxon>
        <taxon>Ecdysozoa</taxon>
        <taxon>Nematoda</taxon>
        <taxon>Chromadorea</taxon>
        <taxon>Rhabditida</taxon>
        <taxon>Spirurina</taxon>
        <taxon>Ascaridomorpha</taxon>
        <taxon>Ascaridoidea</taxon>
        <taxon>Anisakidae</taxon>
        <taxon>Anisakis</taxon>
        <taxon>Anisakis simplex complex</taxon>
    </lineage>
</organism>
<dbReference type="InterPro" id="IPR036241">
    <property type="entry name" value="NSFL1C_SEP_dom_sf"/>
</dbReference>
<feature type="compositionally biased region" description="Low complexity" evidence="2">
    <location>
        <begin position="231"/>
        <end position="242"/>
    </location>
</feature>